<dbReference type="Pfam" id="PF02515">
    <property type="entry name" value="CoA_transf_3"/>
    <property type="match status" value="1"/>
</dbReference>
<evidence type="ECO:0000313" key="4">
    <source>
        <dbReference type="Proteomes" id="UP000321820"/>
    </source>
</evidence>
<accession>A0A5B9EEP4</accession>
<evidence type="ECO:0000256" key="2">
    <source>
        <dbReference type="SAM" id="MobiDB-lite"/>
    </source>
</evidence>
<dbReference type="GO" id="GO:0008410">
    <property type="term" value="F:CoA-transferase activity"/>
    <property type="evidence" value="ECO:0007669"/>
    <property type="project" value="TreeGrafter"/>
</dbReference>
<reference evidence="3 4" key="1">
    <citation type="submission" date="2019-08" db="EMBL/GenBank/DDBJ databases">
        <title>Complete genome sequence of Terriglobus albidus strain ORNL.</title>
        <authorList>
            <person name="Podar M."/>
        </authorList>
    </citation>
    <scope>NUCLEOTIDE SEQUENCE [LARGE SCALE GENOMIC DNA]</scope>
    <source>
        <strain evidence="3 4">ORNL</strain>
    </source>
</reference>
<dbReference type="EMBL" id="CP042806">
    <property type="protein sequence ID" value="QEE28891.1"/>
    <property type="molecule type" value="Genomic_DNA"/>
</dbReference>
<dbReference type="OrthoDB" id="9797653at2"/>
<dbReference type="PANTHER" id="PTHR48207:SF4">
    <property type="entry name" value="BLL6097 PROTEIN"/>
    <property type="match status" value="1"/>
</dbReference>
<dbReference type="SUPFAM" id="SSF89796">
    <property type="entry name" value="CoA-transferase family III (CaiB/BaiF)"/>
    <property type="match status" value="1"/>
</dbReference>
<protein>
    <submittedName>
        <fullName evidence="3">CoA transferase</fullName>
    </submittedName>
</protein>
<organism evidence="3 4">
    <name type="scientific">Terriglobus albidus</name>
    <dbReference type="NCBI Taxonomy" id="1592106"/>
    <lineage>
        <taxon>Bacteria</taxon>
        <taxon>Pseudomonadati</taxon>
        <taxon>Acidobacteriota</taxon>
        <taxon>Terriglobia</taxon>
        <taxon>Terriglobales</taxon>
        <taxon>Acidobacteriaceae</taxon>
        <taxon>Terriglobus</taxon>
    </lineage>
</organism>
<dbReference type="PANTHER" id="PTHR48207">
    <property type="entry name" value="SUCCINATE--HYDROXYMETHYLGLUTARATE COA-TRANSFERASE"/>
    <property type="match status" value="1"/>
</dbReference>
<proteinExistence type="predicted"/>
<dbReference type="InterPro" id="IPR050483">
    <property type="entry name" value="CoA-transferase_III_domain"/>
</dbReference>
<dbReference type="InterPro" id="IPR023606">
    <property type="entry name" value="CoA-Trfase_III_dom_1_sf"/>
</dbReference>
<gene>
    <name evidence="3" type="ORF">FTW19_13320</name>
</gene>
<keyword evidence="1 3" id="KW-0808">Transferase</keyword>
<dbReference type="AlphaFoldDB" id="A0A5B9EEP4"/>
<evidence type="ECO:0000313" key="3">
    <source>
        <dbReference type="EMBL" id="QEE28891.1"/>
    </source>
</evidence>
<dbReference type="RefSeq" id="WP_147648089.1">
    <property type="nucleotide sequence ID" value="NZ_CP042806.1"/>
</dbReference>
<dbReference type="Gene3D" id="3.30.1540.10">
    <property type="entry name" value="formyl-coa transferase, domain 3"/>
    <property type="match status" value="1"/>
</dbReference>
<dbReference type="KEGG" id="talb:FTW19_13320"/>
<dbReference type="Proteomes" id="UP000321820">
    <property type="component" value="Chromosome"/>
</dbReference>
<sequence>MSVQTIFSGLKVVDLASFIAGPAAATVLSDFGAEVIKVEPPGFGDPYRIFPRTPPNPSSDINYSWQLTNRNKRGIALDLKNPEAREVLETMIKWADVFITNYPPRVRASLGLTYEDVSPLNDRLIYADITGYGDFGPRADEPGYDVTAYWARSGLMAMTRDAGGDPTLPIPGIGDHATAISLYSAIVTALYQRERTGKGTRVTTSLIAEGAWAAATWIEGALNNAKFFGLHDRKNPPNALFNPYPTSDGRWLLLLIAQQDRDWPALVNAIGRPELLGDARFSDVKSRSANASALATALNQAFSSKSLAEWKQIFEATRITVGVVQNLDEVVHDEQMLANKIIVPVEGTDKPVSTVNSPMQVIGAEKVTPRRAPGVGEHTREVLLGLGFSEEKVEALRLSGAAPQAPHADAPAPSHAPGKPI</sequence>
<dbReference type="InterPro" id="IPR044855">
    <property type="entry name" value="CoA-Trfase_III_dom3_sf"/>
</dbReference>
<name>A0A5B9EEP4_9BACT</name>
<feature type="compositionally biased region" description="Low complexity" evidence="2">
    <location>
        <begin position="401"/>
        <end position="421"/>
    </location>
</feature>
<feature type="region of interest" description="Disordered" evidence="2">
    <location>
        <begin position="399"/>
        <end position="421"/>
    </location>
</feature>
<dbReference type="InterPro" id="IPR003673">
    <property type="entry name" value="CoA-Trfase_fam_III"/>
</dbReference>
<evidence type="ECO:0000256" key="1">
    <source>
        <dbReference type="ARBA" id="ARBA00022679"/>
    </source>
</evidence>
<keyword evidence="4" id="KW-1185">Reference proteome</keyword>
<dbReference type="Gene3D" id="3.40.50.10540">
    <property type="entry name" value="Crotonobetainyl-coa:carnitine coa-transferase, domain 1"/>
    <property type="match status" value="1"/>
</dbReference>